<proteinExistence type="predicted"/>
<accession>A0A642UMR1</accession>
<feature type="region of interest" description="Disordered" evidence="1">
    <location>
        <begin position="288"/>
        <end position="344"/>
    </location>
</feature>
<dbReference type="OMA" id="FRREYMM"/>
<name>A0A642UMR1_DIURU</name>
<feature type="signal peptide" evidence="2">
    <location>
        <begin position="1"/>
        <end position="20"/>
    </location>
</feature>
<gene>
    <name evidence="3" type="ORF">DIURU_004183</name>
</gene>
<feature type="compositionally biased region" description="Polar residues" evidence="1">
    <location>
        <begin position="288"/>
        <end position="302"/>
    </location>
</feature>
<feature type="chain" id="PRO_5024795305" description="Opaque-phase-specific protein OP4" evidence="2">
    <location>
        <begin position="21"/>
        <end position="344"/>
    </location>
</feature>
<reference evidence="3 4" key="1">
    <citation type="submission" date="2019-07" db="EMBL/GenBank/DDBJ databases">
        <title>Genome assembly of two rare yeast pathogens: Diutina rugosa and Trichomonascus ciferrii.</title>
        <authorList>
            <person name="Mixao V."/>
            <person name="Saus E."/>
            <person name="Hansen A."/>
            <person name="Lass-Flor C."/>
            <person name="Gabaldon T."/>
        </authorList>
    </citation>
    <scope>NUCLEOTIDE SEQUENCE [LARGE SCALE GENOMIC DNA]</scope>
    <source>
        <strain evidence="3 4">CBS 613</strain>
    </source>
</reference>
<sequence>MKLNVATATVVLAVLGSAAAESVDYSIYESTAISKREAQQVELTIARLADLQSKRSELTYDELAMRESQIVTDVLTAIKNTNLAPKIIKWLVTDPTLGPLASNLIVQLIKNKVINLGALLKALNDSGLAVQVVKDLINDCSFYADIYKLVWNNIKNLPQLIGDIISGIGKREDLPEGGLIVPKRDLAPRDSSDDLVTSLMESLKDSGLATQVVRQLITDQGFLEWGADLIKQLFEEKALSLSDVLDAVVQSGLVPSLIDGLLNFDTIKTVIVNALAAAFGKCNGSSLTTASAPPPTSVSNPFPTGTGTSTTAAPVPTSGGGNPTPTKNPNPNCKKRRRSYNYNY</sequence>
<evidence type="ECO:0000313" key="3">
    <source>
        <dbReference type="EMBL" id="KAA8899700.1"/>
    </source>
</evidence>
<dbReference type="OrthoDB" id="4017194at2759"/>
<dbReference type="EMBL" id="SWFT01000121">
    <property type="protein sequence ID" value="KAA8899700.1"/>
    <property type="molecule type" value="Genomic_DNA"/>
</dbReference>
<dbReference type="Proteomes" id="UP000449547">
    <property type="component" value="Unassembled WGS sequence"/>
</dbReference>
<evidence type="ECO:0000313" key="4">
    <source>
        <dbReference type="Proteomes" id="UP000449547"/>
    </source>
</evidence>
<dbReference type="GeneID" id="54782834"/>
<dbReference type="AlphaFoldDB" id="A0A642UMR1"/>
<protein>
    <recommendedName>
        <fullName evidence="5">Opaque-phase-specific protein OP4</fullName>
    </recommendedName>
</protein>
<evidence type="ECO:0000256" key="1">
    <source>
        <dbReference type="SAM" id="MobiDB-lite"/>
    </source>
</evidence>
<feature type="compositionally biased region" description="Basic residues" evidence="1">
    <location>
        <begin position="333"/>
        <end position="344"/>
    </location>
</feature>
<feature type="compositionally biased region" description="Low complexity" evidence="1">
    <location>
        <begin position="303"/>
        <end position="332"/>
    </location>
</feature>
<dbReference type="VEuPathDB" id="FungiDB:DIURU_004183"/>
<comment type="caution">
    <text evidence="3">The sequence shown here is derived from an EMBL/GenBank/DDBJ whole genome shotgun (WGS) entry which is preliminary data.</text>
</comment>
<evidence type="ECO:0008006" key="5">
    <source>
        <dbReference type="Google" id="ProtNLM"/>
    </source>
</evidence>
<keyword evidence="4" id="KW-1185">Reference proteome</keyword>
<evidence type="ECO:0000256" key="2">
    <source>
        <dbReference type="SAM" id="SignalP"/>
    </source>
</evidence>
<keyword evidence="2" id="KW-0732">Signal</keyword>
<dbReference type="RefSeq" id="XP_034011046.1">
    <property type="nucleotide sequence ID" value="XM_034157028.1"/>
</dbReference>
<organism evidence="3 4">
    <name type="scientific">Diutina rugosa</name>
    <name type="common">Yeast</name>
    <name type="synonym">Candida rugosa</name>
    <dbReference type="NCBI Taxonomy" id="5481"/>
    <lineage>
        <taxon>Eukaryota</taxon>
        <taxon>Fungi</taxon>
        <taxon>Dikarya</taxon>
        <taxon>Ascomycota</taxon>
        <taxon>Saccharomycotina</taxon>
        <taxon>Pichiomycetes</taxon>
        <taxon>Debaryomycetaceae</taxon>
        <taxon>Diutina</taxon>
    </lineage>
</organism>